<dbReference type="Proteomes" id="UP001140076">
    <property type="component" value="Unassembled WGS sequence"/>
</dbReference>
<feature type="compositionally biased region" description="Basic and acidic residues" evidence="1">
    <location>
        <begin position="57"/>
        <end position="67"/>
    </location>
</feature>
<evidence type="ECO:0000256" key="1">
    <source>
        <dbReference type="SAM" id="MobiDB-lite"/>
    </source>
</evidence>
<reference evidence="2" key="1">
    <citation type="submission" date="2021-10" db="EMBL/GenBank/DDBJ databases">
        <title>Streptomonospora sp. nov., isolated from mangrove soil.</title>
        <authorList>
            <person name="Chen X."/>
            <person name="Ge X."/>
            <person name="Liu W."/>
        </authorList>
    </citation>
    <scope>NUCLEOTIDE SEQUENCE</scope>
    <source>
        <strain evidence="2">S1-112</strain>
    </source>
</reference>
<accession>A0A9X3SHU7</accession>
<proteinExistence type="predicted"/>
<feature type="region of interest" description="Disordered" evidence="1">
    <location>
        <begin position="159"/>
        <end position="206"/>
    </location>
</feature>
<protein>
    <recommendedName>
        <fullName evidence="4">DUF3618 domain-containing protein</fullName>
    </recommendedName>
</protein>
<keyword evidence="3" id="KW-1185">Reference proteome</keyword>
<dbReference type="EMBL" id="JAJAQC010000025">
    <property type="protein sequence ID" value="MDA0565694.1"/>
    <property type="molecule type" value="Genomic_DNA"/>
</dbReference>
<gene>
    <name evidence="2" type="ORF">LG943_15415</name>
</gene>
<comment type="caution">
    <text evidence="2">The sequence shown here is derived from an EMBL/GenBank/DDBJ whole genome shotgun (WGS) entry which is preliminary data.</text>
</comment>
<organism evidence="2 3">
    <name type="scientific">Streptomonospora mangrovi</name>
    <dbReference type="NCBI Taxonomy" id="2883123"/>
    <lineage>
        <taxon>Bacteria</taxon>
        <taxon>Bacillati</taxon>
        <taxon>Actinomycetota</taxon>
        <taxon>Actinomycetes</taxon>
        <taxon>Streptosporangiales</taxon>
        <taxon>Nocardiopsidaceae</taxon>
        <taxon>Streptomonospora</taxon>
    </lineage>
</organism>
<sequence>MRSETSAGPEQQTGQVAKEQASRTAGEARSAASDVASTARDQVRTVAAESRSQARAVAEDMRGRIADEAEEQTQRLCQGLRQWSRDLGSMADNADTGSPARGAVHRLAERGDAAADYLERNGAQGVLDDMTSFARRRPALFLAGAAAAGFAVGRIVKSARGTGDGDAGGAQGRERQSQADPAGAAGEPQPIAEQGGGVPPQYREVR</sequence>
<dbReference type="AlphaFoldDB" id="A0A9X3SHU7"/>
<name>A0A9X3SHU7_9ACTN</name>
<evidence type="ECO:0000313" key="2">
    <source>
        <dbReference type="EMBL" id="MDA0565694.1"/>
    </source>
</evidence>
<evidence type="ECO:0008006" key="4">
    <source>
        <dbReference type="Google" id="ProtNLM"/>
    </source>
</evidence>
<feature type="region of interest" description="Disordered" evidence="1">
    <location>
        <begin position="1"/>
        <end position="73"/>
    </location>
</feature>
<dbReference type="Gene3D" id="1.20.120.20">
    <property type="entry name" value="Apolipoprotein"/>
    <property type="match status" value="1"/>
</dbReference>
<dbReference type="RefSeq" id="WP_270072970.1">
    <property type="nucleotide sequence ID" value="NZ_JAJAQC010000025.1"/>
</dbReference>
<feature type="compositionally biased region" description="Gly residues" evidence="1">
    <location>
        <begin position="162"/>
        <end position="171"/>
    </location>
</feature>
<feature type="compositionally biased region" description="Polar residues" evidence="1">
    <location>
        <begin position="1"/>
        <end position="15"/>
    </location>
</feature>
<evidence type="ECO:0000313" key="3">
    <source>
        <dbReference type="Proteomes" id="UP001140076"/>
    </source>
</evidence>